<feature type="region of interest" description="Disordered" evidence="1">
    <location>
        <begin position="52"/>
        <end position="131"/>
    </location>
</feature>
<feature type="compositionally biased region" description="Low complexity" evidence="1">
    <location>
        <begin position="52"/>
        <end position="67"/>
    </location>
</feature>
<feature type="compositionally biased region" description="Polar residues" evidence="1">
    <location>
        <begin position="109"/>
        <end position="122"/>
    </location>
</feature>
<sequence length="211" mass="22392">MRPGTAVNALDFAAFKQSVLRSHSQLRERIVRIEGMCSALASAAPLASASSPAAASDSTASNNVAASPSRNMDGSPTIGSDAIMSFSVGQLRGDSSRHSASPDGGDGLTSFSLDQSMASSSRPGPLQNMDWPKKRINAGMLEDLERTPSEDIINELQRRLGVARLDEFSASACMPNQASQELQSGVRSTEAFESLGVPQQESDWREEVLTC</sequence>
<dbReference type="AlphaFoldDB" id="A0A7S2AE65"/>
<protein>
    <submittedName>
        <fullName evidence="2">Uncharacterized protein</fullName>
    </submittedName>
</protein>
<proteinExistence type="predicted"/>
<reference evidence="2" key="1">
    <citation type="submission" date="2021-01" db="EMBL/GenBank/DDBJ databases">
        <authorList>
            <person name="Corre E."/>
            <person name="Pelletier E."/>
            <person name="Niang G."/>
            <person name="Scheremetjew M."/>
            <person name="Finn R."/>
            <person name="Kale V."/>
            <person name="Holt S."/>
            <person name="Cochrane G."/>
            <person name="Meng A."/>
            <person name="Brown T."/>
            <person name="Cohen L."/>
        </authorList>
    </citation>
    <scope>NUCLEOTIDE SEQUENCE</scope>
    <source>
        <strain evidence="2">CCMP2222</strain>
    </source>
</reference>
<evidence type="ECO:0000256" key="1">
    <source>
        <dbReference type="SAM" id="MobiDB-lite"/>
    </source>
</evidence>
<gene>
    <name evidence="2" type="ORF">AAND1436_LOCUS1470</name>
</gene>
<organism evidence="2">
    <name type="scientific">Alexandrium andersonii</name>
    <dbReference type="NCBI Taxonomy" id="327968"/>
    <lineage>
        <taxon>Eukaryota</taxon>
        <taxon>Sar</taxon>
        <taxon>Alveolata</taxon>
        <taxon>Dinophyceae</taxon>
        <taxon>Gonyaulacales</taxon>
        <taxon>Pyrocystaceae</taxon>
        <taxon>Alexandrium</taxon>
    </lineage>
</organism>
<accession>A0A7S2AE65</accession>
<dbReference type="EMBL" id="HBGQ01002742">
    <property type="protein sequence ID" value="CAD9365012.1"/>
    <property type="molecule type" value="Transcribed_RNA"/>
</dbReference>
<evidence type="ECO:0000313" key="2">
    <source>
        <dbReference type="EMBL" id="CAD9365012.1"/>
    </source>
</evidence>
<name>A0A7S2AE65_9DINO</name>
<feature type="compositionally biased region" description="Polar residues" evidence="1">
    <location>
        <begin position="68"/>
        <end position="78"/>
    </location>
</feature>